<keyword evidence="1" id="KW-0472">Membrane</keyword>
<sequence length="117" mass="13099">MIPKIVIAQLAVLILTATLAWVLYDGVTAISLFAAGISMLIPNLFMAANMFMVRFHKVFFWIGVFFNKIIILMLFLVSILLIKDPNLFAFLIGIIVVSQVPLGYVLISSIRRDKVIV</sequence>
<comment type="caution">
    <text evidence="2">The sequence shown here is derived from an EMBL/GenBank/DDBJ whole genome shotgun (WGS) entry which is preliminary data.</text>
</comment>
<gene>
    <name evidence="2" type="ORF">DC082_07875</name>
</gene>
<evidence type="ECO:0000256" key="1">
    <source>
        <dbReference type="SAM" id="Phobius"/>
    </source>
</evidence>
<dbReference type="Proteomes" id="UP000244948">
    <property type="component" value="Unassembled WGS sequence"/>
</dbReference>
<keyword evidence="1" id="KW-0812">Transmembrane</keyword>
<organism evidence="2 3">
    <name type="scientific">Ignatzschineria indica</name>
    <dbReference type="NCBI Taxonomy" id="472583"/>
    <lineage>
        <taxon>Bacteria</taxon>
        <taxon>Pseudomonadati</taxon>
        <taxon>Pseudomonadota</taxon>
        <taxon>Gammaproteobacteria</taxon>
        <taxon>Cardiobacteriales</taxon>
        <taxon>Ignatzschineriaceae</taxon>
        <taxon>Ignatzschineria</taxon>
    </lineage>
</organism>
<feature type="transmembrane region" description="Helical" evidence="1">
    <location>
        <begin position="30"/>
        <end position="51"/>
    </location>
</feature>
<keyword evidence="3" id="KW-1185">Reference proteome</keyword>
<evidence type="ECO:0000313" key="3">
    <source>
        <dbReference type="Proteomes" id="UP000244948"/>
    </source>
</evidence>
<feature type="transmembrane region" description="Helical" evidence="1">
    <location>
        <begin position="87"/>
        <end position="107"/>
    </location>
</feature>
<name>A0A2U2AIP7_9GAMM</name>
<feature type="transmembrane region" description="Helical" evidence="1">
    <location>
        <begin position="58"/>
        <end position="81"/>
    </location>
</feature>
<evidence type="ECO:0000313" key="2">
    <source>
        <dbReference type="EMBL" id="PWD82540.1"/>
    </source>
</evidence>
<dbReference type="AlphaFoldDB" id="A0A2U2AIP7"/>
<dbReference type="EMBL" id="QEWR01000004">
    <property type="protein sequence ID" value="PWD82540.1"/>
    <property type="molecule type" value="Genomic_DNA"/>
</dbReference>
<evidence type="ECO:0008006" key="4">
    <source>
        <dbReference type="Google" id="ProtNLM"/>
    </source>
</evidence>
<accession>A0A2U2AIP7</accession>
<keyword evidence="1" id="KW-1133">Transmembrane helix</keyword>
<protein>
    <recommendedName>
        <fullName evidence="4">F0F1 ATP synthase subunit I</fullName>
    </recommendedName>
</protein>
<dbReference type="RefSeq" id="WP_094567590.1">
    <property type="nucleotide sequence ID" value="NZ_BMXZ01000003.1"/>
</dbReference>
<proteinExistence type="predicted"/>
<reference evidence="2 3" key="1">
    <citation type="journal article" date="2018" name="Genome Announc.">
        <title>Ignatzschineria cameli sp. nov., isolated from necrotic foot tissue of dromedaries (Camelus dromedarius) and associated maggots (Wohlfahrtia species) in Dubai.</title>
        <authorList>
            <person name="Tsang C.C."/>
            <person name="Tang J.Y."/>
            <person name="Fong J.Y."/>
            <person name="Kinne J."/>
            <person name="Lee H.H."/>
            <person name="Joseph M."/>
            <person name="Jose S."/>
            <person name="Schuster R.K."/>
            <person name="Tang Y."/>
            <person name="Sivakumar S."/>
            <person name="Chen J.H."/>
            <person name="Teng J.L."/>
            <person name="Lau S.K."/>
            <person name="Wernery U."/>
            <person name="Woo P.C."/>
        </authorList>
    </citation>
    <scope>NUCLEOTIDE SEQUENCE [LARGE SCALE GENOMIC DNA]</scope>
    <source>
        <strain evidence="2 3">KCTC 22643</strain>
    </source>
</reference>